<dbReference type="Proteomes" id="UP000001116">
    <property type="component" value="Chromosome"/>
</dbReference>
<organism evidence="1 2">
    <name type="scientific">Kineococcus radiotolerans (strain ATCC BAA-149 / DSM 14245 / SRS30216)</name>
    <dbReference type="NCBI Taxonomy" id="266940"/>
    <lineage>
        <taxon>Bacteria</taxon>
        <taxon>Bacillati</taxon>
        <taxon>Actinomycetota</taxon>
        <taxon>Actinomycetes</taxon>
        <taxon>Kineosporiales</taxon>
        <taxon>Kineosporiaceae</taxon>
        <taxon>Kineococcus</taxon>
    </lineage>
</organism>
<accession>A6W9C2</accession>
<reference evidence="2" key="1">
    <citation type="journal article" date="2008" name="PLoS ONE">
        <title>Survival in nuclear waste, extreme resistance, and potential applications gleaned from the genome sequence of Kineococcus radiotolerans SRS30216.</title>
        <authorList>
            <person name="Bagwell C.E."/>
            <person name="Bhat S."/>
            <person name="Hawkins G.M."/>
            <person name="Smith B.W."/>
            <person name="Biswas T."/>
            <person name="Hoover T.R."/>
            <person name="Saunders E."/>
            <person name="Han C.S."/>
            <person name="Tsodikov O.V."/>
            <person name="Shimkets L.J."/>
        </authorList>
    </citation>
    <scope>NUCLEOTIDE SEQUENCE [LARGE SCALE GENOMIC DNA]</scope>
    <source>
        <strain evidence="2">ATCC BAA-149 / DSM 14245 / SRS30216</strain>
    </source>
</reference>
<keyword evidence="2" id="KW-1185">Reference proteome</keyword>
<dbReference type="KEGG" id="kra:Krad_1925"/>
<proteinExistence type="predicted"/>
<dbReference type="STRING" id="266940.Krad_1925"/>
<dbReference type="HOGENOM" id="CLU_2844031_0_0_11"/>
<dbReference type="AlphaFoldDB" id="A6W9C2"/>
<dbReference type="EMBL" id="CP000750">
    <property type="protein sequence ID" value="ABS03411.1"/>
    <property type="molecule type" value="Genomic_DNA"/>
</dbReference>
<evidence type="ECO:0000313" key="2">
    <source>
        <dbReference type="Proteomes" id="UP000001116"/>
    </source>
</evidence>
<protein>
    <submittedName>
        <fullName evidence="1">Uncharacterized protein</fullName>
    </submittedName>
</protein>
<gene>
    <name evidence="1" type="ordered locus">Krad_1925</name>
</gene>
<name>A6W9C2_KINRD</name>
<sequence>MTLRLSGDHERMLEDLRRRNPGVSRQKLFEALLEQSARAQEEAIATIAERIAASNPTLWEALRSR</sequence>
<evidence type="ECO:0000313" key="1">
    <source>
        <dbReference type="EMBL" id="ABS03411.1"/>
    </source>
</evidence>